<accession>A0AA50KQB6</accession>
<evidence type="ECO:0000259" key="1">
    <source>
        <dbReference type="Pfam" id="PF00561"/>
    </source>
</evidence>
<dbReference type="KEGG" id="ope:PU634_04665"/>
<sequence length="232" mass="25126">MSSCAVALIPGFMLDETLWNEFQGYLPETWSVHTPSLNGGQTIREIAGRMAAALPPRFVLVGFSLGGYIARQLAADYPERVEALILIASSLREDTTQQMQSKQRAIEALSAHTFTGLSAGTIARSLHPDRASDTGLVSRIRKMGSRLGYEALVTQSALRRADVPAASLRCPTLVIASANDSLRSLEEADELVDAIPDASLQVFYDSGHMIPLEQPEKLAATVLRWLDIQCGG</sequence>
<protein>
    <submittedName>
        <fullName evidence="2">Alpha/beta hydrolase</fullName>
    </submittedName>
</protein>
<dbReference type="AlphaFoldDB" id="A0AA50KQB6"/>
<organism evidence="2 3">
    <name type="scientific">Oceanimonas pelagia</name>
    <dbReference type="NCBI Taxonomy" id="3028314"/>
    <lineage>
        <taxon>Bacteria</taxon>
        <taxon>Pseudomonadati</taxon>
        <taxon>Pseudomonadota</taxon>
        <taxon>Gammaproteobacteria</taxon>
        <taxon>Aeromonadales</taxon>
        <taxon>Aeromonadaceae</taxon>
        <taxon>Oceanimonas</taxon>
    </lineage>
</organism>
<dbReference type="InterPro" id="IPR000073">
    <property type="entry name" value="AB_hydrolase_1"/>
</dbReference>
<dbReference type="SUPFAM" id="SSF53474">
    <property type="entry name" value="alpha/beta-Hydrolases"/>
    <property type="match status" value="1"/>
</dbReference>
<evidence type="ECO:0000313" key="2">
    <source>
        <dbReference type="EMBL" id="WMC11659.1"/>
    </source>
</evidence>
<keyword evidence="3" id="KW-1185">Reference proteome</keyword>
<dbReference type="EMBL" id="CP118224">
    <property type="protein sequence ID" value="WMC11659.1"/>
    <property type="molecule type" value="Genomic_DNA"/>
</dbReference>
<dbReference type="PANTHER" id="PTHR43798">
    <property type="entry name" value="MONOACYLGLYCEROL LIPASE"/>
    <property type="match status" value="1"/>
</dbReference>
<reference evidence="2 3" key="1">
    <citation type="submission" date="2023-02" db="EMBL/GenBank/DDBJ databases">
        <title>Complete genome sequence of a novel bacterium Oceanimonas sp. NTOU-MSR1 isolated from marine coast sediment.</title>
        <authorList>
            <person name="Yang H.-T."/>
            <person name="Chen Y.-L."/>
            <person name="Ho Y.-N."/>
        </authorList>
    </citation>
    <scope>NUCLEOTIDE SEQUENCE [LARGE SCALE GENOMIC DNA]</scope>
    <source>
        <strain evidence="2 3">NTOU-MSR1</strain>
    </source>
</reference>
<gene>
    <name evidence="2" type="ORF">PU634_04665</name>
</gene>
<dbReference type="GO" id="GO:0016787">
    <property type="term" value="F:hydrolase activity"/>
    <property type="evidence" value="ECO:0007669"/>
    <property type="project" value="UniProtKB-KW"/>
</dbReference>
<feature type="domain" description="AB hydrolase-1" evidence="1">
    <location>
        <begin position="55"/>
        <end position="214"/>
    </location>
</feature>
<dbReference type="Gene3D" id="3.40.50.1820">
    <property type="entry name" value="alpha/beta hydrolase"/>
    <property type="match status" value="1"/>
</dbReference>
<proteinExistence type="predicted"/>
<dbReference type="InterPro" id="IPR050266">
    <property type="entry name" value="AB_hydrolase_sf"/>
</dbReference>
<dbReference type="Pfam" id="PF00561">
    <property type="entry name" value="Abhydrolase_1"/>
    <property type="match status" value="1"/>
</dbReference>
<dbReference type="PRINTS" id="PR00111">
    <property type="entry name" value="ABHYDROLASE"/>
</dbReference>
<dbReference type="RefSeq" id="WP_306762894.1">
    <property type="nucleotide sequence ID" value="NZ_CP118224.1"/>
</dbReference>
<dbReference type="InterPro" id="IPR029058">
    <property type="entry name" value="AB_hydrolase_fold"/>
</dbReference>
<name>A0AA50KQB6_9GAMM</name>
<evidence type="ECO:0000313" key="3">
    <source>
        <dbReference type="Proteomes" id="UP001223802"/>
    </source>
</evidence>
<keyword evidence="2" id="KW-0378">Hydrolase</keyword>
<dbReference type="Proteomes" id="UP001223802">
    <property type="component" value="Chromosome"/>
</dbReference>